<dbReference type="Proteomes" id="UP001185069">
    <property type="component" value="Unassembled WGS sequence"/>
</dbReference>
<keyword evidence="8" id="KW-0819">tRNA processing</keyword>
<feature type="binding site" evidence="8">
    <location>
        <position position="130"/>
    </location>
    <ligand>
        <name>Mg(2+)</name>
        <dbReference type="ChEBI" id="CHEBI:18420"/>
    </ligand>
</feature>
<name>A0ABU1J745_9MICC</name>
<dbReference type="InterPro" id="IPR011907">
    <property type="entry name" value="RNase_III"/>
</dbReference>
<comment type="similarity">
    <text evidence="2">Belongs to the ribonuclease III family.</text>
</comment>
<dbReference type="PROSITE" id="PS50137">
    <property type="entry name" value="DS_RBD"/>
    <property type="match status" value="1"/>
</dbReference>
<gene>
    <name evidence="8" type="primary">rnc</name>
    <name evidence="12" type="ORF">JOE69_000488</name>
</gene>
<keyword evidence="8" id="KW-0479">Metal-binding</keyword>
<evidence type="ECO:0000259" key="10">
    <source>
        <dbReference type="PROSITE" id="PS50137"/>
    </source>
</evidence>
<feature type="binding site" evidence="8">
    <location>
        <position position="133"/>
    </location>
    <ligand>
        <name>Mg(2+)</name>
        <dbReference type="ChEBI" id="CHEBI:18420"/>
    </ligand>
</feature>
<dbReference type="Gene3D" id="3.30.160.20">
    <property type="match status" value="1"/>
</dbReference>
<dbReference type="PROSITE" id="PS00517">
    <property type="entry name" value="RNASE_3_1"/>
    <property type="match status" value="1"/>
</dbReference>
<dbReference type="InterPro" id="IPR036389">
    <property type="entry name" value="RNase_III_sf"/>
</dbReference>
<evidence type="ECO:0000256" key="5">
    <source>
        <dbReference type="ARBA" id="ARBA00022759"/>
    </source>
</evidence>
<comment type="subunit">
    <text evidence="8">Homodimer.</text>
</comment>
<comment type="function">
    <text evidence="8">Digests double-stranded RNA. Involved in the processing of primary rRNA transcript to yield the immediate precursors to the large and small rRNAs (23S and 16S). Processes some mRNAs, and tRNAs when they are encoded in the rRNA operon. Processes pre-crRNA and tracrRNA of type II CRISPR loci if present in the organism.</text>
</comment>
<keyword evidence="4 8" id="KW-0540">Nuclease</keyword>
<evidence type="ECO:0000313" key="13">
    <source>
        <dbReference type="Proteomes" id="UP001185069"/>
    </source>
</evidence>
<dbReference type="EMBL" id="JAVDQF010000001">
    <property type="protein sequence ID" value="MDR6268250.1"/>
    <property type="molecule type" value="Genomic_DNA"/>
</dbReference>
<dbReference type="SUPFAM" id="SSF54768">
    <property type="entry name" value="dsRNA-binding domain-like"/>
    <property type="match status" value="1"/>
</dbReference>
<organism evidence="12 13">
    <name type="scientific">Arthrobacter russicus</name>
    <dbReference type="NCBI Taxonomy" id="172040"/>
    <lineage>
        <taxon>Bacteria</taxon>
        <taxon>Bacillati</taxon>
        <taxon>Actinomycetota</taxon>
        <taxon>Actinomycetes</taxon>
        <taxon>Micrococcales</taxon>
        <taxon>Micrococcaceae</taxon>
        <taxon>Arthrobacter</taxon>
    </lineage>
</organism>
<evidence type="ECO:0000256" key="8">
    <source>
        <dbReference type="HAMAP-Rule" id="MF_00104"/>
    </source>
</evidence>
<keyword evidence="8" id="KW-0460">Magnesium</keyword>
<dbReference type="InterPro" id="IPR000999">
    <property type="entry name" value="RNase_III_dom"/>
</dbReference>
<dbReference type="NCBIfam" id="TIGR02191">
    <property type="entry name" value="RNaseIII"/>
    <property type="match status" value="1"/>
</dbReference>
<sequence>MSTHTQGVAAQGAGALDNAELLKRLGVDIDPETLRLALTHRSFAYENGGIPTNERLEFLGDSVLGFSVTDALFRENPDLAEGELAKRRSAVVSTRALAGVARSLGVGNFILLGQGERLTDGKNKASILADTMEALIGAVYVCHDIETARQLVMRLIGPLLLDAAAMGAATDWKTSIQEYAAGNQLGPVRYEVTGEGPDHARTYQAVLWIGGTSYLSGNGHSKKEAEQDAAANSWRQIHSAASGAVGSEDAPATGNPTTDRPAKQG</sequence>
<dbReference type="PANTHER" id="PTHR11207:SF0">
    <property type="entry name" value="RIBONUCLEASE 3"/>
    <property type="match status" value="1"/>
</dbReference>
<proteinExistence type="inferred from homology"/>
<accession>A0ABU1J745</accession>
<comment type="catalytic activity">
    <reaction evidence="1 8">
        <text>Endonucleolytic cleavage to 5'-phosphomonoester.</text>
        <dbReference type="EC" id="3.1.26.3"/>
    </reaction>
</comment>
<protein>
    <recommendedName>
        <fullName evidence="8">Ribonuclease 3</fullName>
        <ecNumber evidence="8">3.1.26.3</ecNumber>
    </recommendedName>
    <alternativeName>
        <fullName evidence="8">Ribonuclease III</fullName>
        <shortName evidence="8">RNase III</shortName>
    </alternativeName>
</protein>
<comment type="cofactor">
    <cofactor evidence="8">
        <name>Mg(2+)</name>
        <dbReference type="ChEBI" id="CHEBI:18420"/>
    </cofactor>
</comment>
<comment type="subcellular location">
    <subcellularLocation>
        <location evidence="8">Cytoplasm</location>
    </subcellularLocation>
</comment>
<evidence type="ECO:0000256" key="9">
    <source>
        <dbReference type="SAM" id="MobiDB-lite"/>
    </source>
</evidence>
<evidence type="ECO:0000259" key="11">
    <source>
        <dbReference type="PROSITE" id="PS50142"/>
    </source>
</evidence>
<feature type="domain" description="RNase III" evidence="11">
    <location>
        <begin position="18"/>
        <end position="144"/>
    </location>
</feature>
<keyword evidence="3 8" id="KW-0507">mRNA processing</keyword>
<keyword evidence="8" id="KW-0698">rRNA processing</keyword>
<evidence type="ECO:0000256" key="4">
    <source>
        <dbReference type="ARBA" id="ARBA00022722"/>
    </source>
</evidence>
<dbReference type="SUPFAM" id="SSF69065">
    <property type="entry name" value="RNase III domain-like"/>
    <property type="match status" value="1"/>
</dbReference>
<feature type="active site" evidence="8">
    <location>
        <position position="133"/>
    </location>
</feature>
<keyword evidence="7 8" id="KW-0694">RNA-binding</keyword>
<feature type="region of interest" description="Disordered" evidence="9">
    <location>
        <begin position="218"/>
        <end position="265"/>
    </location>
</feature>
<keyword evidence="8" id="KW-0699">rRNA-binding</keyword>
<dbReference type="RefSeq" id="WP_309795796.1">
    <property type="nucleotide sequence ID" value="NZ_BAAAHY010000006.1"/>
</dbReference>
<dbReference type="EC" id="3.1.26.3" evidence="8"/>
<dbReference type="InterPro" id="IPR014720">
    <property type="entry name" value="dsRBD_dom"/>
</dbReference>
<dbReference type="Pfam" id="PF14622">
    <property type="entry name" value="Ribonucleas_3_3"/>
    <property type="match status" value="1"/>
</dbReference>
<dbReference type="HAMAP" id="MF_00104">
    <property type="entry name" value="RNase_III"/>
    <property type="match status" value="1"/>
</dbReference>
<dbReference type="Gene3D" id="1.10.1520.10">
    <property type="entry name" value="Ribonuclease III domain"/>
    <property type="match status" value="1"/>
</dbReference>
<dbReference type="SMART" id="SM00535">
    <property type="entry name" value="RIBOc"/>
    <property type="match status" value="1"/>
</dbReference>
<dbReference type="PROSITE" id="PS50142">
    <property type="entry name" value="RNASE_3_2"/>
    <property type="match status" value="1"/>
</dbReference>
<keyword evidence="13" id="KW-1185">Reference proteome</keyword>
<reference evidence="12 13" key="1">
    <citation type="submission" date="2023-07" db="EMBL/GenBank/DDBJ databases">
        <title>Sequencing the genomes of 1000 actinobacteria strains.</title>
        <authorList>
            <person name="Klenk H.-P."/>
        </authorList>
    </citation>
    <scope>NUCLEOTIDE SEQUENCE [LARGE SCALE GENOMIC DNA]</scope>
    <source>
        <strain evidence="12 13">DSM 14555</strain>
    </source>
</reference>
<evidence type="ECO:0000256" key="6">
    <source>
        <dbReference type="ARBA" id="ARBA00022801"/>
    </source>
</evidence>
<keyword evidence="8" id="KW-0963">Cytoplasm</keyword>
<evidence type="ECO:0000256" key="7">
    <source>
        <dbReference type="ARBA" id="ARBA00022884"/>
    </source>
</evidence>
<feature type="domain" description="DRBM" evidence="10">
    <location>
        <begin position="171"/>
        <end position="239"/>
    </location>
</feature>
<evidence type="ECO:0000256" key="3">
    <source>
        <dbReference type="ARBA" id="ARBA00022664"/>
    </source>
</evidence>
<dbReference type="CDD" id="cd00593">
    <property type="entry name" value="RIBOc"/>
    <property type="match status" value="1"/>
</dbReference>
<comment type="caution">
    <text evidence="12">The sequence shown here is derived from an EMBL/GenBank/DDBJ whole genome shotgun (WGS) entry which is preliminary data.</text>
</comment>
<feature type="active site" evidence="8">
    <location>
        <position position="61"/>
    </location>
</feature>
<evidence type="ECO:0000256" key="2">
    <source>
        <dbReference type="ARBA" id="ARBA00010183"/>
    </source>
</evidence>
<dbReference type="PANTHER" id="PTHR11207">
    <property type="entry name" value="RIBONUCLEASE III"/>
    <property type="match status" value="1"/>
</dbReference>
<dbReference type="Pfam" id="PF00035">
    <property type="entry name" value="dsrm"/>
    <property type="match status" value="1"/>
</dbReference>
<feature type="binding site" evidence="8">
    <location>
        <position position="57"/>
    </location>
    <ligand>
        <name>Mg(2+)</name>
        <dbReference type="ChEBI" id="CHEBI:18420"/>
    </ligand>
</feature>
<dbReference type="GO" id="GO:0004525">
    <property type="term" value="F:ribonuclease III activity"/>
    <property type="evidence" value="ECO:0007669"/>
    <property type="project" value="UniProtKB-EC"/>
</dbReference>
<keyword evidence="5 8" id="KW-0255">Endonuclease</keyword>
<dbReference type="SMART" id="SM00358">
    <property type="entry name" value="DSRM"/>
    <property type="match status" value="1"/>
</dbReference>
<evidence type="ECO:0000256" key="1">
    <source>
        <dbReference type="ARBA" id="ARBA00000109"/>
    </source>
</evidence>
<dbReference type="CDD" id="cd10845">
    <property type="entry name" value="DSRM_RNAse_III_family"/>
    <property type="match status" value="1"/>
</dbReference>
<keyword evidence="6 8" id="KW-0378">Hydrolase</keyword>
<evidence type="ECO:0000313" key="12">
    <source>
        <dbReference type="EMBL" id="MDR6268250.1"/>
    </source>
</evidence>